<sequence length="2153" mass="240398">MPQLRSGKVVRASEVKQVDPEVSSPGSWGRGCKPGVKLVVKNPRLAPKRKLEQPLPLFPQPARLSGASFKRFALPVPVQKEQGENRQKFPGKKTKGIQHRKSPRRSKGVVSPVSDTGECEDWPAEATDVAACWDETPRGTGQSQQLFFSGTTLQDKFSAGIERNEHCSEDLNFSGFHKGSRSSGKEGKHSCMEIKLQVPSLKGEIESTERDGISCFLEPEGLQPKKVTWSTEVKCTDSIMMQNMQIPGFGKNLGVQEAMPEPKPQEEVDTPEKLNGCPLVGSGTLGAQEKEHKSRRSVVKPKVHSPRERSSSTLLEQYTQCPESRKGALSMRNRNELLPEKLQDPSGQKQPTTRRKTQKRCMKEERLSSSPHKGTDSPGESAEEQLKANEQDSGTSQPVKKVKTKQNRAEDSKEKESNYSRSSTVSTSGDTESESFAVTKEPGVQGRKRQHRSGQIKHLQSLSVTAAEKVMNMSAKYDAERCSAALRQCSDLLCAAQKNPFVVLEDCSYINTLAKPSASGTTNSYKLNGFFHVAHGTGDLNDRTYSSSRMQNEGSPIKGGLSSNKEKNENGCVSCCLSESSKCLRGKKWNIGRKPRKKMNATEKYADMASKCEKCELQTEAALAMSSSFAVSGLNHILSASCDRTSDFDTEKYTQEVQTLSAWRKKSTKLLAFETGFKETSELSVIVKGDNSSSVAHYGAASDSLRVLAQTHDVSDHHKSKTRGNLNKVNKKLQQFTCQRAIPMTGKKVWPVESCARTSKLFLKNCRSISEGKRLLEAAFEDSSDKSSVRAVGHSAVTENVRQLGMYTSLAEITKEITHKKIDPNIDCQASLETMESSSVGIYETLTMNKENGESPVNTDRSALAFSHDDVQEVKATLNFTAKQKDEKEGDVTERTLSVTVQNGTIKQKDKNEDVTNSNLSATVQNDTTKRKHRNEREVTNRNLSVTVQNGTTKQDRNEGEVTNRNLYGTVQNGTTKQKDRSEGKVTNRNLSVTVQNGTTKQKDRNEEKVTNRNLYGTVQNGTTKQKDRNEGKVTNRNLSGTVQNGTTKQKDRNEGKVTNRNLSVTVQNGTTKQKARSEGMVTNRNLSGAVQNGTSTSNTNSINFSPKVSAVNQTFSDLNLIKPLTSRKLTKFKIPLCRNKPESKKLESVHSFESKTCSPLELLGSTSPGRQKTGEETFSVKSEQHPLPVRTDATSPASKQKKADEIDSKDFQHNGCVNLSDEMSVLPKSFSACPHPLLDGHPEPSLPAFCGTECVLKSSFPDDSWNAVDHTVGLEINGDRKPRRNFSQHKSQNVPDILEAYNQDVLVIDVIQDDPDLFGTSNEEELAPARCENCPVKESSADCIKDTMEYIKPESPVTPEEAYSVESSFRCMQESAMSTDTENSCNLVLKAEDVKTHSSSRGSSPSGDVGEDFLKDKQQSKLDELLTSLDVDEKLAVGVPDVEEENKNEAEKSDCKYEVNCELLSGLPLNDRRGNLSSEAAGMKSLTNGYRSSGRSTLLPLKNCRDTEPWKMEKNAVASQSVQQILDALNLPRKYCRYYFMTLRGCERTKCWFCHVPGQGDEKICMAILRTYIRIKESGLLKRAVQIFVQYYKEVAPGVDFASEVLNDLLVSLLKNCLLQEVFQILNVIVQIKTLPAVDVLLKVFEHVASLNIRNVVPTLINTFCKLIDAGMFLELEHFDYIIKLLNQLQVSSWEMTTVSNIKSRFKERYFEKTWIFDFNLAVAEIQHCKEKRDWSKLGALYLNARTGCEHFDDLQKLFISIAEILAKDSETDRPGVPFCDFADAVMKKSHHDKADKLFIGRTGISVMYSYHKLLQWVKGRKVLDKLYELQIHFTHLKGLVGAGRSASRCQIVNKAAEIFLHSGNLDGAIRVLRESEWITDTPLSPCDKMDVLNRHNLLCAIVDKYLRKSLYRQAFEVLQNLPGLQKHSDTIDASQYSCLFNKLINACFENKNLGVSSSAVDFMLSKKIAIDVVLLRGLITALGRSSLWSKARTYYKNALSLGCYPELHGNLYHKLLNIPSYLSEVEMLLTMEIFLVSNASDIQSPRTTSQPLQVIVKRSEDAVQNNRAYHGAVERLIQAARLSDPKLFLKHMTVNVNMEEVFSLDHSSALKWLQENMKWAEKKFHMPNRTKLHCGMETSLERWKKYPEEQS</sequence>
<evidence type="ECO:0000313" key="11">
    <source>
        <dbReference type="Proteomes" id="UP000694396"/>
    </source>
</evidence>
<organism evidence="10 11">
    <name type="scientific">Cyanoderma ruficeps</name>
    <name type="common">rufous-capped babbler</name>
    <dbReference type="NCBI Taxonomy" id="181631"/>
    <lineage>
        <taxon>Eukaryota</taxon>
        <taxon>Metazoa</taxon>
        <taxon>Chordata</taxon>
        <taxon>Craniata</taxon>
        <taxon>Vertebrata</taxon>
        <taxon>Euteleostomi</taxon>
        <taxon>Archelosauria</taxon>
        <taxon>Archosauria</taxon>
        <taxon>Dinosauria</taxon>
        <taxon>Saurischia</taxon>
        <taxon>Theropoda</taxon>
        <taxon>Coelurosauria</taxon>
        <taxon>Aves</taxon>
        <taxon>Neognathae</taxon>
        <taxon>Neoaves</taxon>
        <taxon>Telluraves</taxon>
        <taxon>Australaves</taxon>
        <taxon>Passeriformes</taxon>
        <taxon>Sylvioidea</taxon>
        <taxon>Timaliidae</taxon>
        <taxon>Cyanoderma</taxon>
    </lineage>
</organism>
<reference evidence="10" key="1">
    <citation type="submission" date="2025-08" db="UniProtKB">
        <authorList>
            <consortium name="Ensembl"/>
        </authorList>
    </citation>
    <scope>IDENTIFICATION</scope>
</reference>
<keyword evidence="11" id="KW-1185">Reference proteome</keyword>
<feature type="region of interest" description="Disordered" evidence="8">
    <location>
        <begin position="909"/>
        <end position="936"/>
    </location>
</feature>
<name>A0A8C3NVB3_9PASS</name>
<feature type="compositionally biased region" description="Low complexity" evidence="8">
    <location>
        <begin position="419"/>
        <end position="430"/>
    </location>
</feature>
<keyword evidence="6" id="KW-0744">Spermatogenesis</keyword>
<dbReference type="Proteomes" id="UP000694396">
    <property type="component" value="Unplaced"/>
</dbReference>
<evidence type="ECO:0000259" key="9">
    <source>
        <dbReference type="Pfam" id="PF14669"/>
    </source>
</evidence>
<keyword evidence="4" id="KW-0963">Cytoplasm</keyword>
<dbReference type="GO" id="GO:0030154">
    <property type="term" value="P:cell differentiation"/>
    <property type="evidence" value="ECO:0007669"/>
    <property type="project" value="UniProtKB-KW"/>
</dbReference>
<feature type="compositionally biased region" description="Basic and acidic residues" evidence="8">
    <location>
        <begin position="263"/>
        <end position="272"/>
    </location>
</feature>
<dbReference type="Gene3D" id="1.25.40.10">
    <property type="entry name" value="Tetratricopeptide repeat domain"/>
    <property type="match status" value="1"/>
</dbReference>
<evidence type="ECO:0000256" key="8">
    <source>
        <dbReference type="SAM" id="MobiDB-lite"/>
    </source>
</evidence>
<dbReference type="InterPro" id="IPR029435">
    <property type="entry name" value="TOPAZ1_dom"/>
</dbReference>
<evidence type="ECO:0000256" key="5">
    <source>
        <dbReference type="ARBA" id="ARBA00022782"/>
    </source>
</evidence>
<dbReference type="PANTHER" id="PTHR35671:SF1">
    <property type="entry name" value="PROTEIN TOPAZ1"/>
    <property type="match status" value="1"/>
</dbReference>
<proteinExistence type="predicted"/>
<feature type="region of interest" description="Disordered" evidence="8">
    <location>
        <begin position="1161"/>
        <end position="1206"/>
    </location>
</feature>
<feature type="compositionally biased region" description="Basic and acidic residues" evidence="8">
    <location>
        <begin position="407"/>
        <end position="418"/>
    </location>
</feature>
<protein>
    <recommendedName>
        <fullName evidence="3">Protein TOPAZ1</fullName>
    </recommendedName>
    <alternativeName>
        <fullName evidence="7">Testis- and ovary-specific PAZ domain-containing protein 1</fullName>
    </alternativeName>
</protein>
<evidence type="ECO:0000256" key="3">
    <source>
        <dbReference type="ARBA" id="ARBA00016464"/>
    </source>
</evidence>
<feature type="region of interest" description="Disordered" evidence="8">
    <location>
        <begin position="1"/>
        <end position="33"/>
    </location>
</feature>
<feature type="compositionally biased region" description="Basic residues" evidence="8">
    <location>
        <begin position="293"/>
        <end position="304"/>
    </location>
</feature>
<feature type="region of interest" description="Disordered" evidence="8">
    <location>
        <begin position="546"/>
        <end position="567"/>
    </location>
</feature>
<feature type="region of interest" description="Disordered" evidence="8">
    <location>
        <begin position="1019"/>
        <end position="1054"/>
    </location>
</feature>
<feature type="compositionally biased region" description="Polar residues" evidence="8">
    <location>
        <begin position="1035"/>
        <end position="1048"/>
    </location>
</feature>
<dbReference type="GO" id="GO:0005829">
    <property type="term" value="C:cytosol"/>
    <property type="evidence" value="ECO:0007669"/>
    <property type="project" value="UniProtKB-SubCell"/>
</dbReference>
<feature type="region of interest" description="Disordered" evidence="8">
    <location>
        <begin position="254"/>
        <end position="453"/>
    </location>
</feature>
<keyword evidence="5" id="KW-0221">Differentiation</keyword>
<accession>A0A8C3NVB3</accession>
<reference evidence="10" key="2">
    <citation type="submission" date="2025-09" db="UniProtKB">
        <authorList>
            <consortium name="Ensembl"/>
        </authorList>
    </citation>
    <scope>IDENTIFICATION</scope>
</reference>
<dbReference type="Pfam" id="PF14669">
    <property type="entry name" value="Asp_Glu_race_2"/>
    <property type="match status" value="1"/>
</dbReference>
<comment type="function">
    <text evidence="1">Important for normal spermatogenesis and male fertility. Specifically required for progression to the post-meiotic stages of spermatocyte development. Seems to be necessary for normal expression levels of a number of testis-expressed gene transcripts, although its role in this process is unclear.</text>
</comment>
<evidence type="ECO:0000256" key="1">
    <source>
        <dbReference type="ARBA" id="ARBA00002132"/>
    </source>
</evidence>
<feature type="domain" description="Protein TOPAZ1" evidence="9">
    <location>
        <begin position="1727"/>
        <end position="1902"/>
    </location>
</feature>
<dbReference type="PANTHER" id="PTHR35671">
    <property type="entry name" value="PROTEIN TOPAZ1"/>
    <property type="match status" value="1"/>
</dbReference>
<evidence type="ECO:0000256" key="2">
    <source>
        <dbReference type="ARBA" id="ARBA00004514"/>
    </source>
</evidence>
<feature type="compositionally biased region" description="Basic and acidic residues" evidence="8">
    <location>
        <begin position="333"/>
        <end position="343"/>
    </location>
</feature>
<feature type="compositionally biased region" description="Polar residues" evidence="8">
    <location>
        <begin position="915"/>
        <end position="927"/>
    </location>
</feature>
<feature type="compositionally biased region" description="Basic and acidic residues" evidence="8">
    <location>
        <begin position="1025"/>
        <end position="1034"/>
    </location>
</feature>
<evidence type="ECO:0000313" key="10">
    <source>
        <dbReference type="Ensembl" id="ENSCRFP00000003328.1"/>
    </source>
</evidence>
<dbReference type="InterPro" id="IPR011990">
    <property type="entry name" value="TPR-like_helical_dom_sf"/>
</dbReference>
<dbReference type="InterPro" id="IPR038952">
    <property type="entry name" value="TOPAZ1"/>
</dbReference>
<feature type="compositionally biased region" description="Basic residues" evidence="8">
    <location>
        <begin position="89"/>
        <end position="107"/>
    </location>
</feature>
<feature type="region of interest" description="Disordered" evidence="8">
    <location>
        <begin position="79"/>
        <end position="120"/>
    </location>
</feature>
<comment type="subcellular location">
    <subcellularLocation>
        <location evidence="2">Cytoplasm</location>
        <location evidence="2">Cytosol</location>
    </subcellularLocation>
</comment>
<feature type="compositionally biased region" description="Polar residues" evidence="8">
    <location>
        <begin position="311"/>
        <end position="322"/>
    </location>
</feature>
<dbReference type="Ensembl" id="ENSCRFT00000003462.1">
    <property type="protein sequence ID" value="ENSCRFP00000003328.1"/>
    <property type="gene ID" value="ENSCRFG00000002729.1"/>
</dbReference>
<evidence type="ECO:0000256" key="6">
    <source>
        <dbReference type="ARBA" id="ARBA00022871"/>
    </source>
</evidence>
<evidence type="ECO:0000256" key="7">
    <source>
        <dbReference type="ARBA" id="ARBA00031943"/>
    </source>
</evidence>
<dbReference type="GO" id="GO:0048137">
    <property type="term" value="P:spermatocyte division"/>
    <property type="evidence" value="ECO:0007669"/>
    <property type="project" value="TreeGrafter"/>
</dbReference>
<evidence type="ECO:0000256" key="4">
    <source>
        <dbReference type="ARBA" id="ARBA00022490"/>
    </source>
</evidence>